<dbReference type="Pfam" id="PF13585">
    <property type="entry name" value="CHU_C"/>
    <property type="match status" value="1"/>
</dbReference>
<comment type="caution">
    <text evidence="2">The sequence shown here is derived from an EMBL/GenBank/DDBJ whole genome shotgun (WGS) entry which is preliminary data.</text>
</comment>
<dbReference type="EMBL" id="LIYD01000005">
    <property type="protein sequence ID" value="KOS05119.1"/>
    <property type="molecule type" value="Genomic_DNA"/>
</dbReference>
<feature type="signal peptide" evidence="1">
    <location>
        <begin position="1"/>
        <end position="19"/>
    </location>
</feature>
<evidence type="ECO:0000313" key="3">
    <source>
        <dbReference type="Proteomes" id="UP000037755"/>
    </source>
</evidence>
<dbReference type="Proteomes" id="UP000037755">
    <property type="component" value="Unassembled WGS sequence"/>
</dbReference>
<evidence type="ECO:0000313" key="2">
    <source>
        <dbReference type="EMBL" id="KOS05119.1"/>
    </source>
</evidence>
<gene>
    <name evidence="2" type="ORF">AM493_03000</name>
</gene>
<evidence type="ECO:0008006" key="4">
    <source>
        <dbReference type="Google" id="ProtNLM"/>
    </source>
</evidence>
<dbReference type="InterPro" id="IPR026341">
    <property type="entry name" value="T9SS_type_B"/>
</dbReference>
<dbReference type="PATRIC" id="fig|1202724.3.peg.616"/>
<dbReference type="STRING" id="1202724.AM493_03000"/>
<keyword evidence="3" id="KW-1185">Reference proteome</keyword>
<accession>A0A0M9VH30</accession>
<protein>
    <recommendedName>
        <fullName evidence="4">Ig-like domain-containing protein</fullName>
    </recommendedName>
</protein>
<dbReference type="AlphaFoldDB" id="A0A0M9VH30"/>
<dbReference type="NCBIfam" id="TIGR04131">
    <property type="entry name" value="Bac_Flav_CTERM"/>
    <property type="match status" value="1"/>
</dbReference>
<sequence>MVKYYLVVFFTAFIATGYAFNPTMAAKPAAYTQPVNEIQIEDAYLNDCMSININQMIGFIDMMRINAPYATLAFYNGDTLITGANYFQLIGNMITIMQGLESGTITVVASEPGYPDKTVSLFFNLGQYIPNFVTPPTPLYTPCLEPNQVYNLSQQEIKSHLQQFLVNGSNLTLEINMIGGFSILNSGPISFQFRVQGESCWSHNFSMHVITVRKPDVDVLPDNNYTSNCENTFTVTEEIVQQSFGATSIYFGYEIKYNGVLQNLGQPVTLDFSVNDTDEIVVEFYYLSSPDCRATGILSIQQAAQINLDTQPVQDYLDNHTVSFCDAEDPTPQVQTIINYIALQYPGVTIAQSVDDIVAAFTNNNGQVAINLTMQGLCGTVTLLISYAVYAAPVIFPINTPILYSCGTFDLTLPGEEAFGNQDTNVYAVTYYTTETAATAGNTNSEFYIAAPNAYTTTLSSQQIWIRIENTGHTNCYATAVFSLQNEQLLQPQITVAGTNVLCVDYNTGQALNTVDLVAGTQNNNIIYNWYKDGILIPGATWHTYTANEPGSYTAAATLQQAPDCISQPSAAYEVITSGPAVPIGNGFTATPFDENGTVEVLVNGYGQYAYSVSPQGPWQDTTVFSGLTAGVYNVYVKDVTPGSGCGLTVIENIPVIFYRKFFTPNNDGVNDFWYIDDFDAFANCTVYIFDRYGKLLKELYPKSSNWDKKAWDGNNMPAGDYWFSIIFIYNGSQFEYKSHFSLIR</sequence>
<feature type="chain" id="PRO_5005839236" description="Ig-like domain-containing protein" evidence="1">
    <location>
        <begin position="20"/>
        <end position="745"/>
    </location>
</feature>
<reference evidence="2 3" key="1">
    <citation type="submission" date="2015-08" db="EMBL/GenBank/DDBJ databases">
        <title>Whole genome sequence of Flavobacterium akiainvivens IK-1T, from decaying Wikstroemia oahuensis, an endemic Hawaiian shrub.</title>
        <authorList>
            <person name="Wan X."/>
            <person name="Hou S."/>
            <person name="Saito J."/>
            <person name="Donachie S."/>
        </authorList>
    </citation>
    <scope>NUCLEOTIDE SEQUENCE [LARGE SCALE GENOMIC DNA]</scope>
    <source>
        <strain evidence="2 3">IK-1</strain>
    </source>
</reference>
<keyword evidence="1" id="KW-0732">Signal</keyword>
<organism evidence="2 3">
    <name type="scientific">Flavobacterium akiainvivens</name>
    <dbReference type="NCBI Taxonomy" id="1202724"/>
    <lineage>
        <taxon>Bacteria</taxon>
        <taxon>Pseudomonadati</taxon>
        <taxon>Bacteroidota</taxon>
        <taxon>Flavobacteriia</taxon>
        <taxon>Flavobacteriales</taxon>
        <taxon>Flavobacteriaceae</taxon>
        <taxon>Flavobacterium</taxon>
    </lineage>
</organism>
<evidence type="ECO:0000256" key="1">
    <source>
        <dbReference type="SAM" id="SignalP"/>
    </source>
</evidence>
<name>A0A0M9VH30_9FLAO</name>
<proteinExistence type="predicted"/>